<dbReference type="EMBL" id="DAAQAC010000032">
    <property type="protein sequence ID" value="HAD8430102.1"/>
    <property type="molecule type" value="Genomic_DNA"/>
</dbReference>
<reference evidence="1" key="2">
    <citation type="submission" date="2019-01" db="EMBL/GenBank/DDBJ databases">
        <authorList>
            <consortium name="NCBI Pathogen Detection Project"/>
        </authorList>
    </citation>
    <scope>NUCLEOTIDE SEQUENCE</scope>
    <source>
        <strain evidence="1">CS182</strain>
    </source>
</reference>
<feature type="non-terminal residue" evidence="1">
    <location>
        <position position="112"/>
    </location>
</feature>
<evidence type="ECO:0000313" key="1">
    <source>
        <dbReference type="EMBL" id="HAD8430102.1"/>
    </source>
</evidence>
<dbReference type="Gene3D" id="3.30.450.90">
    <property type="match status" value="1"/>
</dbReference>
<reference evidence="1" key="1">
    <citation type="journal article" date="2018" name="Genome Biol.">
        <title>SKESA: strategic k-mer extension for scrupulous assemblies.</title>
        <authorList>
            <person name="Souvorov A."/>
            <person name="Agarwala R."/>
            <person name="Lipman D.J."/>
        </authorList>
    </citation>
    <scope>NUCLEOTIDE SEQUENCE</scope>
    <source>
        <strain evidence="1">CS182</strain>
    </source>
</reference>
<dbReference type="AlphaFoldDB" id="A0A721JM92"/>
<sequence>MTLKQPTNAKGSSLLEYLRVLQPFLNEDGVTEVVVNKPGEVITEGRKGWQFHNVPKLDFAACADISKLTATYSGQSFDERKPIVSATLPYGERIQIVRPPATLSDRYSLTIR</sequence>
<dbReference type="InterPro" id="IPR027417">
    <property type="entry name" value="P-loop_NTPase"/>
</dbReference>
<organism evidence="1">
    <name type="scientific">Salmonella enterica</name>
    <name type="common">Salmonella choleraesuis</name>
    <dbReference type="NCBI Taxonomy" id="28901"/>
    <lineage>
        <taxon>Bacteria</taxon>
        <taxon>Pseudomonadati</taxon>
        <taxon>Pseudomonadota</taxon>
        <taxon>Gammaproteobacteria</taxon>
        <taxon>Enterobacterales</taxon>
        <taxon>Enterobacteriaceae</taxon>
        <taxon>Salmonella</taxon>
    </lineage>
</organism>
<name>A0A721JM92_SALER</name>
<proteinExistence type="predicted"/>
<accession>A0A721JM92</accession>
<dbReference type="SUPFAM" id="SSF52540">
    <property type="entry name" value="P-loop containing nucleoside triphosphate hydrolases"/>
    <property type="match status" value="1"/>
</dbReference>
<protein>
    <submittedName>
        <fullName evidence="1">P-type DNA transfer ATPase VirB11</fullName>
    </submittedName>
</protein>
<gene>
    <name evidence="1" type="ORF">G1233_24165</name>
</gene>
<comment type="caution">
    <text evidence="1">The sequence shown here is derived from an EMBL/GenBank/DDBJ whole genome shotgun (WGS) entry which is preliminary data.</text>
</comment>